<dbReference type="OrthoDB" id="5590282at2759"/>
<keyword evidence="2 4" id="KW-0195">Cyclin</keyword>
<dbReference type="GO" id="GO:0051301">
    <property type="term" value="P:cell division"/>
    <property type="evidence" value="ECO:0007669"/>
    <property type="project" value="UniProtKB-KW"/>
</dbReference>
<evidence type="ECO:0000313" key="8">
    <source>
        <dbReference type="Proteomes" id="UP000011096"/>
    </source>
</evidence>
<dbReference type="SUPFAM" id="SSF47954">
    <property type="entry name" value="Cyclin-like"/>
    <property type="match status" value="2"/>
</dbReference>
<evidence type="ECO:0000259" key="6">
    <source>
        <dbReference type="SMART" id="SM01332"/>
    </source>
</evidence>
<dbReference type="SMART" id="SM01332">
    <property type="entry name" value="Cyclin_C"/>
    <property type="match status" value="1"/>
</dbReference>
<dbReference type="InterPro" id="IPR039361">
    <property type="entry name" value="Cyclin"/>
</dbReference>
<dbReference type="InterPro" id="IPR013763">
    <property type="entry name" value="Cyclin-like_dom"/>
</dbReference>
<evidence type="ECO:0000313" key="7">
    <source>
        <dbReference type="EMBL" id="KAF4473921.1"/>
    </source>
</evidence>
<dbReference type="InterPro" id="IPR036915">
    <property type="entry name" value="Cyclin-like_sf"/>
</dbReference>
<dbReference type="InterPro" id="IPR004367">
    <property type="entry name" value="Cyclin_C-dom"/>
</dbReference>
<dbReference type="InParanoid" id="A0A7J6ID27"/>
<dbReference type="Pfam" id="PF02984">
    <property type="entry name" value="Cyclin_C"/>
    <property type="match status" value="1"/>
</dbReference>
<comment type="similarity">
    <text evidence="4">Belongs to the cyclin family.</text>
</comment>
<accession>A0A7J6ID27</accession>
<feature type="domain" description="Cyclin-like" evidence="5">
    <location>
        <begin position="60"/>
        <end position="145"/>
    </location>
</feature>
<evidence type="ECO:0000259" key="5">
    <source>
        <dbReference type="SMART" id="SM00385"/>
    </source>
</evidence>
<dbReference type="PANTHER" id="PTHR10177">
    <property type="entry name" value="CYCLINS"/>
    <property type="match status" value="1"/>
</dbReference>
<dbReference type="RefSeq" id="XP_066006780.1">
    <property type="nucleotide sequence ID" value="XM_066153647.1"/>
</dbReference>
<dbReference type="GO" id="GO:0044772">
    <property type="term" value="P:mitotic cell cycle phase transition"/>
    <property type="evidence" value="ECO:0007669"/>
    <property type="project" value="InterPro"/>
</dbReference>
<dbReference type="Gene3D" id="1.10.472.10">
    <property type="entry name" value="Cyclin-like"/>
    <property type="match status" value="2"/>
</dbReference>
<organism evidence="7 8">
    <name type="scientific">Colletotrichum fructicola (strain Nara gc5)</name>
    <name type="common">Anthracnose fungus</name>
    <name type="synonym">Colletotrichum gloeosporioides (strain Nara gc5)</name>
    <dbReference type="NCBI Taxonomy" id="1213859"/>
    <lineage>
        <taxon>Eukaryota</taxon>
        <taxon>Fungi</taxon>
        <taxon>Dikarya</taxon>
        <taxon>Ascomycota</taxon>
        <taxon>Pezizomycotina</taxon>
        <taxon>Sordariomycetes</taxon>
        <taxon>Hypocreomycetidae</taxon>
        <taxon>Glomerellales</taxon>
        <taxon>Glomerellaceae</taxon>
        <taxon>Colletotrichum</taxon>
        <taxon>Colletotrichum gloeosporioides species complex</taxon>
    </lineage>
</organism>
<dbReference type="SMART" id="SM00385">
    <property type="entry name" value="CYCLIN"/>
    <property type="match status" value="2"/>
</dbReference>
<reference evidence="7 8" key="2">
    <citation type="submission" date="2020-04" db="EMBL/GenBank/DDBJ databases">
        <title>Genome sequencing and assembly of multiple isolates from the Colletotrichum gloeosporioides species complex.</title>
        <authorList>
            <person name="Gan P."/>
            <person name="Shirasu K."/>
        </authorList>
    </citation>
    <scope>NUCLEOTIDE SEQUENCE [LARGE SCALE GENOMIC DNA]</scope>
    <source>
        <strain evidence="7 8">Nara gc5</strain>
    </source>
</reference>
<proteinExistence type="inferred from homology"/>
<protein>
    <submittedName>
        <fullName evidence="7">G2/mitotic-specific cyclin-4</fullName>
    </submittedName>
</protein>
<evidence type="ECO:0000256" key="4">
    <source>
        <dbReference type="RuleBase" id="RU000383"/>
    </source>
</evidence>
<evidence type="ECO:0000256" key="3">
    <source>
        <dbReference type="ARBA" id="ARBA00023306"/>
    </source>
</evidence>
<reference evidence="7 8" key="1">
    <citation type="submission" date="2012-08" db="EMBL/GenBank/DDBJ databases">
        <authorList>
            <person name="Gan P.H.P."/>
            <person name="Ikeda K."/>
            <person name="Irieda H."/>
            <person name="Narusaka M."/>
            <person name="O'Connell R.J."/>
            <person name="Narusaka Y."/>
            <person name="Takano Y."/>
            <person name="Kubo Y."/>
            <person name="Shirasu K."/>
        </authorList>
    </citation>
    <scope>NUCLEOTIDE SEQUENCE [LARGE SCALE GENOMIC DNA]</scope>
    <source>
        <strain evidence="7 8">Nara gc5</strain>
    </source>
</reference>
<dbReference type="Proteomes" id="UP000011096">
    <property type="component" value="Unassembled WGS sequence"/>
</dbReference>
<dbReference type="Pfam" id="PF00134">
    <property type="entry name" value="Cyclin_N"/>
    <property type="match status" value="1"/>
</dbReference>
<dbReference type="InterPro" id="IPR006671">
    <property type="entry name" value="Cyclin_N"/>
</dbReference>
<dbReference type="AlphaFoldDB" id="A0A7J6ID27"/>
<gene>
    <name evidence="7" type="primary">CLB4-0</name>
    <name evidence="7" type="ORF">CGGC5_v016924</name>
</gene>
<feature type="domain" description="Cyclin C-terminal" evidence="6">
    <location>
        <begin position="154"/>
        <end position="279"/>
    </location>
</feature>
<dbReference type="InterPro" id="IPR046965">
    <property type="entry name" value="Cyclin_A/B-like"/>
</dbReference>
<dbReference type="CDD" id="cd20537">
    <property type="entry name" value="CYCLIN_CCNO-like_rpt2"/>
    <property type="match status" value="1"/>
</dbReference>
<evidence type="ECO:0000256" key="2">
    <source>
        <dbReference type="ARBA" id="ARBA00023127"/>
    </source>
</evidence>
<keyword evidence="1" id="KW-0132">Cell division</keyword>
<dbReference type="GeneID" id="90980613"/>
<keyword evidence="8" id="KW-1185">Reference proteome</keyword>
<dbReference type="GO" id="GO:0016538">
    <property type="term" value="F:cyclin-dependent protein serine/threonine kinase regulator activity"/>
    <property type="evidence" value="ECO:0007669"/>
    <property type="project" value="InterPro"/>
</dbReference>
<sequence length="296" mass="34231">MPATTAKVFVKDEEEQPCLDEYDEETFSHKTELENRLLPFAHYVSFHENLTWDDRRKLVKRFLLYCKRFDLSFDILFLAVHCVDCFLSRKKTGDHLGVLGAVAFVSAVRYLGDRDFSLSILDLHPPYGIFYKTRDLRDIQAQLLETLDHCLGMPSPFYFLSRLATLHRPQIGISNLAEYLAASTVLHEDFIGFRPSQIAAASFFLSQCLLKTFKSEVDRSNFVWSDQHRRISGYERRDIQQLSTLLFYNIRQKGVTESLDVLTNNLGTYQDVAATIERAKRARIGFSVLRVESYDS</sequence>
<evidence type="ECO:0000256" key="1">
    <source>
        <dbReference type="ARBA" id="ARBA00022618"/>
    </source>
</evidence>
<comment type="caution">
    <text evidence="7">The sequence shown here is derived from an EMBL/GenBank/DDBJ whole genome shotgun (WGS) entry which is preliminary data.</text>
</comment>
<dbReference type="PIRSF" id="PIRSF001771">
    <property type="entry name" value="Cyclin_A_B_D_E"/>
    <property type="match status" value="1"/>
</dbReference>
<dbReference type="EMBL" id="ANPB02000011">
    <property type="protein sequence ID" value="KAF4473921.1"/>
    <property type="molecule type" value="Genomic_DNA"/>
</dbReference>
<feature type="domain" description="Cyclin-like" evidence="5">
    <location>
        <begin position="158"/>
        <end position="248"/>
    </location>
</feature>
<name>A0A7J6ID27_COLFN</name>
<keyword evidence="3" id="KW-0131">Cell cycle</keyword>